<comment type="caution">
    <text evidence="1">The sequence shown here is derived from an EMBL/GenBank/DDBJ whole genome shotgun (WGS) entry which is preliminary data.</text>
</comment>
<dbReference type="InterPro" id="IPR011008">
    <property type="entry name" value="Dimeric_a/b-barrel"/>
</dbReference>
<dbReference type="RefSeq" id="WP_129965538.1">
    <property type="nucleotide sequence ID" value="NZ_JACBZE010000005.1"/>
</dbReference>
<accession>A0A4Q4J6C1</accession>
<reference evidence="1 2" key="1">
    <citation type="submission" date="2019-02" db="EMBL/GenBank/DDBJ databases">
        <authorList>
            <person name="Feng G."/>
        </authorList>
    </citation>
    <scope>NUCLEOTIDE SEQUENCE [LARGE SCALE GENOMIC DNA]</scope>
    <source>
        <strain evidence="1 2">DSM 26779</strain>
    </source>
</reference>
<evidence type="ECO:0008006" key="3">
    <source>
        <dbReference type="Google" id="ProtNLM"/>
    </source>
</evidence>
<evidence type="ECO:0000313" key="1">
    <source>
        <dbReference type="EMBL" id="RYM01585.1"/>
    </source>
</evidence>
<dbReference type="SUPFAM" id="SSF54909">
    <property type="entry name" value="Dimeric alpha+beta barrel"/>
    <property type="match status" value="1"/>
</dbReference>
<dbReference type="Proteomes" id="UP000292734">
    <property type="component" value="Unassembled WGS sequence"/>
</dbReference>
<dbReference type="AlphaFoldDB" id="A0A4Q4J6C1"/>
<protein>
    <recommendedName>
        <fullName evidence="3">EthD domain-containing protein</fullName>
    </recommendedName>
</protein>
<evidence type="ECO:0000313" key="2">
    <source>
        <dbReference type="Proteomes" id="UP000292734"/>
    </source>
</evidence>
<proteinExistence type="predicted"/>
<sequence length="242" mass="27351">MHMWRQIMFLQRAAGTSRAEFLARWTDVTDAIANGHGPKPRRIVENHPLDPIEQGLCGDVIPAAYDGVYEFWFCSEKEAMDALPSWNASRDLRLKMDGWIDKDNSLQWLAEIHMRIDLPGTAATLILAGKAADGYDVERAQQYWRDIHPKVFLAEKDFAEYITGYVQNHGRDRTALQGLDLFGRYEFMPLCGHMGLRSLRDILTAYTLPSYAGPIRADEAVFGKPDGALAFASTKSRSTEPR</sequence>
<organism evidence="1 2">
    <name type="scientific">Sphingobium indicum</name>
    <dbReference type="NCBI Taxonomy" id="332055"/>
    <lineage>
        <taxon>Bacteria</taxon>
        <taxon>Pseudomonadati</taxon>
        <taxon>Pseudomonadota</taxon>
        <taxon>Alphaproteobacteria</taxon>
        <taxon>Sphingomonadales</taxon>
        <taxon>Sphingomonadaceae</taxon>
        <taxon>Sphingobium</taxon>
    </lineage>
</organism>
<dbReference type="Gene3D" id="3.30.70.100">
    <property type="match status" value="1"/>
</dbReference>
<dbReference type="EMBL" id="SEOM01000004">
    <property type="protein sequence ID" value="RYM01585.1"/>
    <property type="molecule type" value="Genomic_DNA"/>
</dbReference>
<name>A0A4Q4J6C1_9SPHN</name>
<gene>
    <name evidence="1" type="ORF">EWH08_13005</name>
</gene>